<feature type="region of interest" description="Disordered" evidence="1">
    <location>
        <begin position="64"/>
        <end position="92"/>
    </location>
</feature>
<evidence type="ECO:0000313" key="3">
    <source>
        <dbReference type="Proteomes" id="UP000011689"/>
    </source>
</evidence>
<dbReference type="InterPro" id="IPR055975">
    <property type="entry name" value="DUF7553"/>
</dbReference>
<dbReference type="RefSeq" id="WP_008583194.1">
    <property type="nucleotide sequence ID" value="NZ_AOJO01000031.1"/>
</dbReference>
<dbReference type="Pfam" id="PF24430">
    <property type="entry name" value="DUF7553"/>
    <property type="match status" value="1"/>
</dbReference>
<gene>
    <name evidence="2" type="ORF">C467_06699</name>
</gene>
<accession>M0FDK0</accession>
<proteinExistence type="predicted"/>
<evidence type="ECO:0000313" key="2">
    <source>
        <dbReference type="EMBL" id="ELZ57418.1"/>
    </source>
</evidence>
<name>M0FDK0_9EURY</name>
<dbReference type="OrthoDB" id="206274at2157"/>
<keyword evidence="3" id="KW-1185">Reference proteome</keyword>
<dbReference type="EMBL" id="AOJO01000031">
    <property type="protein sequence ID" value="ELZ57418.1"/>
    <property type="molecule type" value="Genomic_DNA"/>
</dbReference>
<dbReference type="AlphaFoldDB" id="M0FDK0"/>
<feature type="compositionally biased region" description="Basic and acidic residues" evidence="1">
    <location>
        <begin position="80"/>
        <end position="92"/>
    </location>
</feature>
<protein>
    <submittedName>
        <fullName evidence="2">Uncharacterized protein</fullName>
    </submittedName>
</protein>
<organism evidence="2 3">
    <name type="scientific">Halorubrum hochstenium ATCC 700873</name>
    <dbReference type="NCBI Taxonomy" id="1227481"/>
    <lineage>
        <taxon>Archaea</taxon>
        <taxon>Methanobacteriati</taxon>
        <taxon>Methanobacteriota</taxon>
        <taxon>Stenosarchaea group</taxon>
        <taxon>Halobacteria</taxon>
        <taxon>Halobacteriales</taxon>
        <taxon>Haloferacaceae</taxon>
        <taxon>Halorubrum</taxon>
    </lineage>
</organism>
<feature type="region of interest" description="Disordered" evidence="1">
    <location>
        <begin position="37"/>
        <end position="56"/>
    </location>
</feature>
<dbReference type="PATRIC" id="fig|1227481.4.peg.1331"/>
<dbReference type="GeneID" id="72714250"/>
<reference evidence="2 3" key="1">
    <citation type="journal article" date="2014" name="PLoS Genet.">
        <title>Phylogenetically driven sequencing of extremely halophilic archaea reveals strategies for static and dynamic osmo-response.</title>
        <authorList>
            <person name="Becker E.A."/>
            <person name="Seitzer P.M."/>
            <person name="Tritt A."/>
            <person name="Larsen D."/>
            <person name="Krusor M."/>
            <person name="Yao A.I."/>
            <person name="Wu D."/>
            <person name="Madern D."/>
            <person name="Eisen J.A."/>
            <person name="Darling A.E."/>
            <person name="Facciotti M.T."/>
        </authorList>
    </citation>
    <scope>NUCLEOTIDE SEQUENCE [LARGE SCALE GENOMIC DNA]</scope>
    <source>
        <strain evidence="2 3">ATCC 700873</strain>
    </source>
</reference>
<evidence type="ECO:0000256" key="1">
    <source>
        <dbReference type="SAM" id="MobiDB-lite"/>
    </source>
</evidence>
<dbReference type="Proteomes" id="UP000011689">
    <property type="component" value="Unassembled WGS sequence"/>
</dbReference>
<comment type="caution">
    <text evidence="2">The sequence shown here is derived from an EMBL/GenBank/DDBJ whole genome shotgun (WGS) entry which is preliminary data.</text>
</comment>
<sequence length="92" mass="10451">MSKHFEDARYYLGRAAEHAKAGVAEELEPVEARVKELVGREDEEPEPEPSRLDTLQADLKRLEERAEGEAREAVASARKRVTEYRGRDAAEE</sequence>